<dbReference type="InterPro" id="IPR017488">
    <property type="entry name" value="PSII_Psb27_cyano_bac"/>
</dbReference>
<evidence type="ECO:0000313" key="4">
    <source>
        <dbReference type="Proteomes" id="UP000658720"/>
    </source>
</evidence>
<dbReference type="InterPro" id="IPR025585">
    <property type="entry name" value="PSII_Psb27"/>
</dbReference>
<comment type="function">
    <text evidence="1">Plays a role in the repair and/or biogenesis of the calcium-manganese-oxide cluster on the lumenal face of the thylakoid membrane. Its presence in a photosystem II (PSII) preparation prevents binding of some small extrinsic subunits and thus assembly of calcium-manganese-oxide cluster.</text>
</comment>
<accession>A0ABR9VVY0</accession>
<keyword evidence="1" id="KW-0472">Membrane</keyword>
<proteinExistence type="inferred from homology"/>
<dbReference type="HAMAP" id="MF_01481">
    <property type="entry name" value="PSII_Psb27"/>
    <property type="match status" value="1"/>
</dbReference>
<dbReference type="PANTHER" id="PTHR34041:SF1">
    <property type="entry name" value="PHOTOSYSTEM II REPAIR PROTEIN PSB27-H1, CHLOROPLASTIC"/>
    <property type="match status" value="1"/>
</dbReference>
<organism evidence="3 4">
    <name type="scientific">Synechocystis salina LEGE 00031</name>
    <dbReference type="NCBI Taxonomy" id="1828736"/>
    <lineage>
        <taxon>Bacteria</taxon>
        <taxon>Bacillati</taxon>
        <taxon>Cyanobacteriota</taxon>
        <taxon>Cyanophyceae</taxon>
        <taxon>Synechococcales</taxon>
        <taxon>Merismopediaceae</taxon>
        <taxon>Synechocystis</taxon>
    </lineage>
</organism>
<sequence>MSFLKNQLSRLLALVLVVTIGLTACDSGTGLTGNYSQDTLTVIATLREAIDLPQDAPNHQEVQDTARGQINDYISRYRRKGDAGGLKSFTTMQTALNSLAGYYTSYGARPIPEKLKKRLQLEFTQAERSIERGV</sequence>
<dbReference type="PROSITE" id="PS51257">
    <property type="entry name" value="PROKAR_LIPOPROTEIN"/>
    <property type="match status" value="1"/>
</dbReference>
<keyword evidence="4" id="KW-1185">Reference proteome</keyword>
<name>A0ABR9VVY0_9SYNC</name>
<gene>
    <name evidence="1 3" type="primary">psb27</name>
    <name evidence="3" type="ORF">IQ217_17065</name>
</gene>
<comment type="similarity">
    <text evidence="1">Belongs to the Psb27 family.</text>
</comment>
<comment type="subunit">
    <text evidence="1">Monomer. Forms a complex with a monomeric, partially assembled PSII. This is probably the complex in which D1 is assembled and/or replaced.</text>
</comment>
<dbReference type="InterPro" id="IPR038450">
    <property type="entry name" value="PSII_Psb27_sf"/>
</dbReference>
<keyword evidence="1" id="KW-0793">Thylakoid</keyword>
<comment type="subcellular location">
    <subcellularLocation>
        <location evidence="1">Cellular thylakoid membrane</location>
        <topology evidence="1">Lipid-anchor</topology>
        <orientation evidence="1">Lumenal side</orientation>
    </subcellularLocation>
    <text evidence="1">Associated with PSII on the lumenal side of the thylakoid membrane.</text>
</comment>
<dbReference type="NCBIfam" id="TIGR03044">
    <property type="entry name" value="PS_II_psb27"/>
    <property type="match status" value="1"/>
</dbReference>
<evidence type="ECO:0000256" key="1">
    <source>
        <dbReference type="HAMAP-Rule" id="MF_01481"/>
    </source>
</evidence>
<dbReference type="Proteomes" id="UP000658720">
    <property type="component" value="Unassembled WGS sequence"/>
</dbReference>
<dbReference type="Gene3D" id="1.20.58.810">
    <property type="entry name" value="Photosystem II Pbs27"/>
    <property type="match status" value="1"/>
</dbReference>
<comment type="caution">
    <text evidence="3">The sequence shown here is derived from an EMBL/GenBank/DDBJ whole genome shotgun (WGS) entry which is preliminary data.</text>
</comment>
<reference evidence="3 4" key="1">
    <citation type="submission" date="2020-10" db="EMBL/GenBank/DDBJ databases">
        <authorList>
            <person name="Castelo-Branco R."/>
            <person name="Eusebio N."/>
            <person name="Adriana R."/>
            <person name="Vieira A."/>
            <person name="Brugerolle De Fraissinette N."/>
            <person name="Rezende De Castro R."/>
            <person name="Schneider M.P."/>
            <person name="Vasconcelos V."/>
            <person name="Leao P.N."/>
        </authorList>
    </citation>
    <scope>NUCLEOTIDE SEQUENCE [LARGE SCALE GENOMIC DNA]</scope>
    <source>
        <strain evidence="3 4">LEGE 00031</strain>
    </source>
</reference>
<keyword evidence="1 2" id="KW-0732">Signal</keyword>
<protein>
    <recommendedName>
        <fullName evidence="1">Photosystem II lipoprotein Psb27</fullName>
    </recommendedName>
    <alternativeName>
        <fullName evidence="1">Photosystem II 11 kDa protein</fullName>
    </alternativeName>
</protein>
<feature type="chain" id="PRO_5045521903" description="Photosystem II lipoprotein Psb27" evidence="2">
    <location>
        <begin position="25"/>
        <end position="134"/>
    </location>
</feature>
<evidence type="ECO:0000256" key="2">
    <source>
        <dbReference type="SAM" id="SignalP"/>
    </source>
</evidence>
<keyword evidence="1" id="KW-0564">Palmitate</keyword>
<feature type="signal peptide" evidence="2">
    <location>
        <begin position="1"/>
        <end position="24"/>
    </location>
</feature>
<dbReference type="Pfam" id="PF13326">
    <property type="entry name" value="PSII_Pbs27"/>
    <property type="match status" value="1"/>
</dbReference>
<keyword evidence="1" id="KW-0449">Lipoprotein</keyword>
<evidence type="ECO:0000313" key="3">
    <source>
        <dbReference type="EMBL" id="MBE9255514.1"/>
    </source>
</evidence>
<dbReference type="EMBL" id="JADEVV010000067">
    <property type="protein sequence ID" value="MBE9255514.1"/>
    <property type="molecule type" value="Genomic_DNA"/>
</dbReference>
<dbReference type="PANTHER" id="PTHR34041">
    <property type="entry name" value="PHOTOSYSTEM II REPAIR PROTEIN PSB27-H1, CHLOROPLASTIC"/>
    <property type="match status" value="1"/>
</dbReference>